<evidence type="ECO:0000313" key="5">
    <source>
        <dbReference type="EMBL" id="SNY61843.1"/>
    </source>
</evidence>
<feature type="compositionally biased region" description="Basic and acidic residues" evidence="2">
    <location>
        <begin position="962"/>
        <end position="972"/>
    </location>
</feature>
<organism evidence="5 6">
    <name type="scientific">Paractinoplanes atraurantiacus</name>
    <dbReference type="NCBI Taxonomy" id="1036182"/>
    <lineage>
        <taxon>Bacteria</taxon>
        <taxon>Bacillati</taxon>
        <taxon>Actinomycetota</taxon>
        <taxon>Actinomycetes</taxon>
        <taxon>Micromonosporales</taxon>
        <taxon>Micromonosporaceae</taxon>
        <taxon>Paractinoplanes</taxon>
    </lineage>
</organism>
<dbReference type="InterPro" id="IPR003587">
    <property type="entry name" value="Hint_dom_N"/>
</dbReference>
<dbReference type="Proteomes" id="UP000219612">
    <property type="component" value="Unassembled WGS sequence"/>
</dbReference>
<feature type="compositionally biased region" description="Low complexity" evidence="2">
    <location>
        <begin position="890"/>
        <end position="919"/>
    </location>
</feature>
<feature type="compositionally biased region" description="Basic and acidic residues" evidence="2">
    <location>
        <begin position="477"/>
        <end position="500"/>
    </location>
</feature>
<name>A0A285JP44_9ACTN</name>
<keyword evidence="6" id="KW-1185">Reference proteome</keyword>
<keyword evidence="1" id="KW-0175">Coiled coil</keyword>
<feature type="compositionally biased region" description="Low complexity" evidence="2">
    <location>
        <begin position="567"/>
        <end position="581"/>
    </location>
</feature>
<evidence type="ECO:0000313" key="6">
    <source>
        <dbReference type="Proteomes" id="UP000219612"/>
    </source>
</evidence>
<sequence>MKNSIRTWLVLLLALIVLGSGVHAPPALAAPAPAQQQEDPPSIPIPDLVTEPWNGTTGVVTSNERWVTAVTDLAKLTEEPEIRDAALAILATGDAAKIRNWALTQMPVIEQQVKDRKRKEAADRLAKVKTMVGTGVPGGYFNAEVQRVLAGTDSDRKAFLAYGADIARSRDEKVAGDARERAAQLRERLRVFAGAAPAGSQVKLAAEQALAGNDAAVAAYFATGYAAAAKADAEARERYLADLEARNKAAEELSDLAQKAKRASEARTQMMVAHGNSVHALQRAANAMAGAANAARHSQRVLAGSGTVASKAGDLAIDKQLIATELGTAQQAAQQAQAAATSSRNAAEVLEETGLTYGLEWTAIAQGASEAATAAVGATTTAGHAVDATIATNNAQGAQAQAEAHARLAVEWRAHAADHAAAAAKLAAAAAKQAAAAKTAAARTKTAKEQAQAAEAKAWAEAEKTRQQKEIAQAKAAEAKDHRQTAETERANAERHRAEAEQQAAIARNARAAADAEAAIADQARSQAESSESAARAAESRAWNQEGIARQARDNAMAAERAEQTAKARAQAMRAAAASAETEAERQEAQAEADEADRQAGIASSAARSARAHANTATGAAANARAASTQAQDAANRSRAAAEKSRAAAAAADSAADKAEWSAKATHSARVKADAQAAVATAQQAKAAEAATSAQRLAGQAAEESVRSLWAADRTKSEAEGAAREAVAASEQAESAVRAATAAASSAAGIAQPANTAIGMVSPFTGADIDADFVAQVAAQALVIGDEQADAAQQRAAEALEAARLADEAARDAADQVKPAYLSAAAAARSAADAAESAAQARRSAAQAAADGAAARTAAASAGRADAQARADAAAARQAANEAANDAAIAGRSAQQAQEAANQANQAANSAEADAAAARRAADQAEADAAAARTAATNAQQAADSASTAAANALQHSVDAQKAADRAEEAERQRAALEIANAAADIPPDATEADLLQYLTPDELAQLRQAEQEAGMSVLDFIKAEAWDLFLELSGVGDLISCFRDGNVEACLWSLAGLLGGIKAIRAGYKIVKLIPKLIKFFDKVKDAKKRRDKIRDLARSRKKKKDRDDECDARARKNSFLPGTPVLLADGTTRAIEKVAVGDLVRATDPITGVTVAKPVTATIVGDGAKKLVDITIGGATITATHNHPFWVPALAEWVDAERLAPQQWLRTSAGTYVQVTAVRHHDADTRVHNLTVADLHTFYVAAGTASVLVHNSDCQEEVIWKNERHPDFPLRGKPDDTDQARFHNLPARDQAALRRSNDGRGPLADGCHTFVIMPNDEVRSVKDSILNTWQDGDDWAGHTTVAGHDSDDKPNGVLMAGSFEVKDGKILWWGRHSGHYRPQEYGGDMLQDLTTRAFGSAGYGGDQKYKGATICDDGDDDDW</sequence>
<dbReference type="PROSITE" id="PS50818">
    <property type="entry name" value="INTEIN_C_TER"/>
    <property type="match status" value="1"/>
</dbReference>
<accession>A0A285JP44</accession>
<protein>
    <submittedName>
        <fullName evidence="5">Intein N-terminal splicing region</fullName>
    </submittedName>
</protein>
<evidence type="ECO:0000256" key="1">
    <source>
        <dbReference type="SAM" id="Coils"/>
    </source>
</evidence>
<feature type="domain" description="Hint" evidence="4">
    <location>
        <begin position="1118"/>
        <end position="1215"/>
    </location>
</feature>
<feature type="chain" id="PRO_5013080561" evidence="3">
    <location>
        <begin position="30"/>
        <end position="1425"/>
    </location>
</feature>
<evidence type="ECO:0000256" key="2">
    <source>
        <dbReference type="SAM" id="MobiDB-lite"/>
    </source>
</evidence>
<proteinExistence type="predicted"/>
<dbReference type="SMART" id="SM00306">
    <property type="entry name" value="HintN"/>
    <property type="match status" value="1"/>
</dbReference>
<feature type="region of interest" description="Disordered" evidence="2">
    <location>
        <begin position="458"/>
        <end position="646"/>
    </location>
</feature>
<feature type="compositionally biased region" description="Low complexity" evidence="2">
    <location>
        <begin position="599"/>
        <end position="639"/>
    </location>
</feature>
<reference evidence="5 6" key="1">
    <citation type="submission" date="2017-09" db="EMBL/GenBank/DDBJ databases">
        <authorList>
            <person name="Ehlers B."/>
            <person name="Leendertz F.H."/>
        </authorList>
    </citation>
    <scope>NUCLEOTIDE SEQUENCE [LARGE SCALE GENOMIC DNA]</scope>
    <source>
        <strain evidence="5 6">CGMCC 4.6857</strain>
    </source>
</reference>
<dbReference type="InterPro" id="IPR036844">
    <property type="entry name" value="Hint_dom_sf"/>
</dbReference>
<feature type="compositionally biased region" description="Low complexity" evidence="2">
    <location>
        <begin position="501"/>
        <end position="542"/>
    </location>
</feature>
<gene>
    <name evidence="5" type="ORF">SAMN05421748_12329</name>
</gene>
<feature type="coiled-coil region" evidence="1">
    <location>
        <begin position="233"/>
        <end position="266"/>
    </location>
</feature>
<dbReference type="OrthoDB" id="582519at2"/>
<evidence type="ECO:0000256" key="3">
    <source>
        <dbReference type="SAM" id="SignalP"/>
    </source>
</evidence>
<feature type="region of interest" description="Disordered" evidence="2">
    <location>
        <begin position="947"/>
        <end position="972"/>
    </location>
</feature>
<dbReference type="Gene3D" id="2.170.16.10">
    <property type="entry name" value="Hedgehog/Intein (Hint) domain"/>
    <property type="match status" value="1"/>
</dbReference>
<feature type="signal peptide" evidence="3">
    <location>
        <begin position="1"/>
        <end position="29"/>
    </location>
</feature>
<dbReference type="Pfam" id="PF07591">
    <property type="entry name" value="PT-HINT"/>
    <property type="match status" value="1"/>
</dbReference>
<keyword evidence="3" id="KW-0732">Signal</keyword>
<dbReference type="CDD" id="cd00081">
    <property type="entry name" value="Hint"/>
    <property type="match status" value="1"/>
</dbReference>
<feature type="region of interest" description="Disordered" evidence="2">
    <location>
        <begin position="890"/>
        <end position="922"/>
    </location>
</feature>
<dbReference type="EMBL" id="OBDY01000023">
    <property type="protein sequence ID" value="SNY61843.1"/>
    <property type="molecule type" value="Genomic_DNA"/>
</dbReference>
<dbReference type="InterPro" id="IPR030934">
    <property type="entry name" value="Intein_C"/>
</dbReference>
<dbReference type="SUPFAM" id="SSF51294">
    <property type="entry name" value="Hedgehog/intein (Hint) domain"/>
    <property type="match status" value="1"/>
</dbReference>
<dbReference type="RefSeq" id="WP_143235172.1">
    <property type="nucleotide sequence ID" value="NZ_OBDY01000023.1"/>
</dbReference>
<feature type="compositionally biased region" description="Basic and acidic residues" evidence="2">
    <location>
        <begin position="458"/>
        <end position="469"/>
    </location>
</feature>
<evidence type="ECO:0000259" key="4">
    <source>
        <dbReference type="SMART" id="SM00306"/>
    </source>
</evidence>